<evidence type="ECO:0000256" key="1">
    <source>
        <dbReference type="SAM" id="MobiDB-lite"/>
    </source>
</evidence>
<reference evidence="3" key="1">
    <citation type="submission" date="2016-03" db="EMBL/GenBank/DDBJ databases">
        <authorList>
            <person name="Guldener U."/>
        </authorList>
    </citation>
    <scope>NUCLEOTIDE SEQUENCE [LARGE SCALE GENOMIC DNA]</scope>
</reference>
<feature type="region of interest" description="Disordered" evidence="1">
    <location>
        <begin position="1"/>
        <end position="57"/>
    </location>
</feature>
<dbReference type="EMBL" id="FJVC01000674">
    <property type="protein sequence ID" value="CZT53097.1"/>
    <property type="molecule type" value="Genomic_DNA"/>
</dbReference>
<sequence>MSHSHWYNFGRDTSDTSEPANNAHKARSSPAPLATAGPSQGRASADEDDEPPPPLIKGRTWLKKKEARQNLKAQYYKRYELDWPKLRGRLNSKFPGVDFTEELDASRDEFVFYMPRDLDESLKTEREAIGRLRNDYRED</sequence>
<evidence type="ECO:0000313" key="2">
    <source>
        <dbReference type="EMBL" id="CZT53097.1"/>
    </source>
</evidence>
<proteinExistence type="predicted"/>
<gene>
    <name evidence="2" type="ORF">RSE6_14536</name>
</gene>
<dbReference type="Proteomes" id="UP000177625">
    <property type="component" value="Unassembled WGS sequence"/>
</dbReference>
<accession>A0A1E1MVK5</accession>
<organism evidence="2 3">
    <name type="scientific">Rhynchosporium secalis</name>
    <name type="common">Barley scald fungus</name>
    <dbReference type="NCBI Taxonomy" id="38038"/>
    <lineage>
        <taxon>Eukaryota</taxon>
        <taxon>Fungi</taxon>
        <taxon>Dikarya</taxon>
        <taxon>Ascomycota</taxon>
        <taxon>Pezizomycotina</taxon>
        <taxon>Leotiomycetes</taxon>
        <taxon>Helotiales</taxon>
        <taxon>Ploettnerulaceae</taxon>
        <taxon>Rhynchosporium</taxon>
    </lineage>
</organism>
<keyword evidence="3" id="KW-1185">Reference proteome</keyword>
<evidence type="ECO:0000313" key="3">
    <source>
        <dbReference type="Proteomes" id="UP000177625"/>
    </source>
</evidence>
<name>A0A1E1MVK5_RHYSE</name>
<protein>
    <submittedName>
        <fullName evidence="2">Uncharacterized protein</fullName>
    </submittedName>
</protein>
<dbReference type="AlphaFoldDB" id="A0A1E1MVK5"/>